<organism evidence="2 3">
    <name type="scientific">Hibiscus sabdariffa</name>
    <name type="common">roselle</name>
    <dbReference type="NCBI Taxonomy" id="183260"/>
    <lineage>
        <taxon>Eukaryota</taxon>
        <taxon>Viridiplantae</taxon>
        <taxon>Streptophyta</taxon>
        <taxon>Embryophyta</taxon>
        <taxon>Tracheophyta</taxon>
        <taxon>Spermatophyta</taxon>
        <taxon>Magnoliopsida</taxon>
        <taxon>eudicotyledons</taxon>
        <taxon>Gunneridae</taxon>
        <taxon>Pentapetalae</taxon>
        <taxon>rosids</taxon>
        <taxon>malvids</taxon>
        <taxon>Malvales</taxon>
        <taxon>Malvaceae</taxon>
        <taxon>Malvoideae</taxon>
        <taxon>Hibiscus</taxon>
    </lineage>
</organism>
<gene>
    <name evidence="2" type="ORF">V6N12_068324</name>
</gene>
<comment type="caution">
    <text evidence="2">The sequence shown here is derived from an EMBL/GenBank/DDBJ whole genome shotgun (WGS) entry which is preliminary data.</text>
</comment>
<dbReference type="EMBL" id="JBBPBM010000005">
    <property type="protein sequence ID" value="KAK8584074.1"/>
    <property type="molecule type" value="Genomic_DNA"/>
</dbReference>
<proteinExistence type="predicted"/>
<name>A0ABR2FQD1_9ROSI</name>
<reference evidence="2 3" key="1">
    <citation type="journal article" date="2024" name="G3 (Bethesda)">
        <title>Genome assembly of Hibiscus sabdariffa L. provides insights into metabolisms of medicinal natural products.</title>
        <authorList>
            <person name="Kim T."/>
        </authorList>
    </citation>
    <scope>NUCLEOTIDE SEQUENCE [LARGE SCALE GENOMIC DNA]</scope>
    <source>
        <strain evidence="2">TK-2024</strain>
        <tissue evidence="2">Old leaves</tissue>
    </source>
</reference>
<evidence type="ECO:0000313" key="2">
    <source>
        <dbReference type="EMBL" id="KAK8584074.1"/>
    </source>
</evidence>
<evidence type="ECO:0000256" key="1">
    <source>
        <dbReference type="SAM" id="MobiDB-lite"/>
    </source>
</evidence>
<feature type="region of interest" description="Disordered" evidence="1">
    <location>
        <begin position="54"/>
        <end position="93"/>
    </location>
</feature>
<evidence type="ECO:0000313" key="3">
    <source>
        <dbReference type="Proteomes" id="UP001472677"/>
    </source>
</evidence>
<accession>A0ABR2FQD1</accession>
<sequence length="93" mass="10469">MSNTTVNNNGGNEVNRINEDLLRTIERLMGPMEERLQQSIEEAVARTELWDPNNAKIGSQVPIGGNDYYSESGRRDTVQGSNNEGIPRLPRQR</sequence>
<keyword evidence="3" id="KW-1185">Reference proteome</keyword>
<protein>
    <submittedName>
        <fullName evidence="2">Uncharacterized protein</fullName>
    </submittedName>
</protein>
<dbReference type="Proteomes" id="UP001472677">
    <property type="component" value="Unassembled WGS sequence"/>
</dbReference>